<evidence type="ECO:0000313" key="3">
    <source>
        <dbReference type="EMBL" id="PZO40012.1"/>
    </source>
</evidence>
<dbReference type="InterPro" id="IPR013823">
    <property type="entry name" value="Ribosomal_bL12_C"/>
</dbReference>
<proteinExistence type="predicted"/>
<comment type="caution">
    <text evidence="3">The sequence shown here is derived from an EMBL/GenBank/DDBJ whole genome shotgun (WGS) entry which is preliminary data.</text>
</comment>
<dbReference type="Pfam" id="PF00542">
    <property type="entry name" value="Ribosomal_L12"/>
    <property type="match status" value="1"/>
</dbReference>
<gene>
    <name evidence="3" type="ORF">DCF19_12535</name>
</gene>
<accession>A0A2W4W6E9</accession>
<keyword evidence="1" id="KW-0812">Transmembrane</keyword>
<keyword evidence="1" id="KW-0472">Membrane</keyword>
<evidence type="ECO:0000256" key="1">
    <source>
        <dbReference type="SAM" id="Phobius"/>
    </source>
</evidence>
<reference evidence="3 4" key="2">
    <citation type="submission" date="2018-06" db="EMBL/GenBank/DDBJ databases">
        <title>Metagenomic assembly of (sub)arctic Cyanobacteria and their associated microbiome from non-axenic cultures.</title>
        <authorList>
            <person name="Baurain D."/>
        </authorList>
    </citation>
    <scope>NUCLEOTIDE SEQUENCE [LARGE SCALE GENOMIC DNA]</scope>
    <source>
        <strain evidence="3">ULC066bin1</strain>
    </source>
</reference>
<sequence>MDPFVYSCLFLIVLITIFSIESAVKRLERKMKRIELSLSLILNRMEIEVPSQLSDRVKQLALDPNRKIDAIKLCREETQMGLKEAKEAVEAFIESDRQRSN</sequence>
<dbReference type="InterPro" id="IPR014719">
    <property type="entry name" value="Ribosomal_bL12_C/ClpS-like"/>
</dbReference>
<dbReference type="GO" id="GO:0006412">
    <property type="term" value="P:translation"/>
    <property type="evidence" value="ECO:0007669"/>
    <property type="project" value="InterPro"/>
</dbReference>
<dbReference type="Gene3D" id="3.30.1390.10">
    <property type="match status" value="1"/>
</dbReference>
<dbReference type="SUPFAM" id="SSF54736">
    <property type="entry name" value="ClpS-like"/>
    <property type="match status" value="1"/>
</dbReference>
<keyword evidence="1" id="KW-1133">Transmembrane helix</keyword>
<reference evidence="3 4" key="1">
    <citation type="submission" date="2018-04" db="EMBL/GenBank/DDBJ databases">
        <authorList>
            <person name="Go L.Y."/>
            <person name="Mitchell J.A."/>
        </authorList>
    </citation>
    <scope>NUCLEOTIDE SEQUENCE [LARGE SCALE GENOMIC DNA]</scope>
    <source>
        <strain evidence="3">ULC066bin1</strain>
    </source>
</reference>
<name>A0A2W4W6E9_9CYAN</name>
<feature type="domain" description="Large ribosomal subunit protein bL12 C-terminal" evidence="2">
    <location>
        <begin position="63"/>
        <end position="91"/>
    </location>
</feature>
<evidence type="ECO:0000259" key="2">
    <source>
        <dbReference type="Pfam" id="PF00542"/>
    </source>
</evidence>
<organism evidence="3 4">
    <name type="scientific">Pseudanabaena frigida</name>
    <dbReference type="NCBI Taxonomy" id="945775"/>
    <lineage>
        <taxon>Bacteria</taxon>
        <taxon>Bacillati</taxon>
        <taxon>Cyanobacteriota</taxon>
        <taxon>Cyanophyceae</taxon>
        <taxon>Pseudanabaenales</taxon>
        <taxon>Pseudanabaenaceae</taxon>
        <taxon>Pseudanabaena</taxon>
    </lineage>
</organism>
<dbReference type="GO" id="GO:0003735">
    <property type="term" value="F:structural constituent of ribosome"/>
    <property type="evidence" value="ECO:0007669"/>
    <property type="project" value="InterPro"/>
</dbReference>
<feature type="transmembrane region" description="Helical" evidence="1">
    <location>
        <begin position="6"/>
        <end position="24"/>
    </location>
</feature>
<dbReference type="AlphaFoldDB" id="A0A2W4W6E9"/>
<dbReference type="Proteomes" id="UP000249467">
    <property type="component" value="Unassembled WGS sequence"/>
</dbReference>
<dbReference type="EMBL" id="QBML01000015">
    <property type="protein sequence ID" value="PZO40012.1"/>
    <property type="molecule type" value="Genomic_DNA"/>
</dbReference>
<evidence type="ECO:0000313" key="4">
    <source>
        <dbReference type="Proteomes" id="UP000249467"/>
    </source>
</evidence>
<protein>
    <recommendedName>
        <fullName evidence="2">Large ribosomal subunit protein bL12 C-terminal domain-containing protein</fullName>
    </recommendedName>
</protein>